<comment type="caution">
    <text evidence="2">The sequence shown here is derived from an EMBL/GenBank/DDBJ whole genome shotgun (WGS) entry which is preliminary data.</text>
</comment>
<keyword evidence="1" id="KW-0732">Signal</keyword>
<organism evidence="2 3">
    <name type="scientific">Pelagerythrobacter rhizovicinus</name>
    <dbReference type="NCBI Taxonomy" id="2268576"/>
    <lineage>
        <taxon>Bacteria</taxon>
        <taxon>Pseudomonadati</taxon>
        <taxon>Pseudomonadota</taxon>
        <taxon>Alphaproteobacteria</taxon>
        <taxon>Sphingomonadales</taxon>
        <taxon>Erythrobacteraceae</taxon>
        <taxon>Pelagerythrobacter</taxon>
    </lineage>
</organism>
<accession>A0A4Q2KMH9</accession>
<proteinExistence type="predicted"/>
<keyword evidence="3" id="KW-1185">Reference proteome</keyword>
<evidence type="ECO:0000313" key="2">
    <source>
        <dbReference type="EMBL" id="RXZ66554.1"/>
    </source>
</evidence>
<evidence type="ECO:0000256" key="1">
    <source>
        <dbReference type="SAM" id="SignalP"/>
    </source>
</evidence>
<dbReference type="AlphaFoldDB" id="A0A4Q2KMH9"/>
<dbReference type="EMBL" id="SDPV01000001">
    <property type="protein sequence ID" value="RXZ66554.1"/>
    <property type="molecule type" value="Genomic_DNA"/>
</dbReference>
<dbReference type="OrthoDB" id="759345at2"/>
<gene>
    <name evidence="2" type="ORF">ETX26_07730</name>
</gene>
<dbReference type="RefSeq" id="WP_129524016.1">
    <property type="nucleotide sequence ID" value="NZ_SDPV01000001.1"/>
</dbReference>
<sequence>MGVCRHSALVVVAALFAFAVSAAKAQEAPCGSDAWSTVCFGTIDAPDDQAAVFSMAARQTIDVLHSPEFARDLRDFVARHGVEGPHAAAWADVDPTGTVEALKAHLPGQRVATYGGLRGWFLKTFFGNIAYDGSADGPILLNRAALPREAPSIANTFAHEIAHRAGLRHPHSSGALTIARCEPPYVIGSLVEKHAAGPTWQPGSDDCHLFGTVP</sequence>
<evidence type="ECO:0000313" key="3">
    <source>
        <dbReference type="Proteomes" id="UP000293623"/>
    </source>
</evidence>
<reference evidence="2 3" key="1">
    <citation type="submission" date="2019-01" db="EMBL/GenBank/DDBJ databases">
        <title>Altererythrobacter rhizovicinus sp. nov., isolated from the rhizosphere soil of Haloxylon ammodendron.</title>
        <authorList>
            <person name="Li H.-P."/>
            <person name="Gou J.-Y."/>
            <person name="Yao D."/>
            <person name="Han Q.-Q."/>
            <person name="Shao K.-Z."/>
            <person name="Zhao Q."/>
            <person name="Zhang J.-L."/>
        </authorList>
    </citation>
    <scope>NUCLEOTIDE SEQUENCE [LARGE SCALE GENOMIC DNA]</scope>
    <source>
        <strain evidence="2 3">AY-3R</strain>
    </source>
</reference>
<protein>
    <recommendedName>
        <fullName evidence="4">Matrixin family metalloprotease</fullName>
    </recommendedName>
</protein>
<feature type="signal peptide" evidence="1">
    <location>
        <begin position="1"/>
        <end position="25"/>
    </location>
</feature>
<name>A0A4Q2KMH9_9SPHN</name>
<evidence type="ECO:0008006" key="4">
    <source>
        <dbReference type="Google" id="ProtNLM"/>
    </source>
</evidence>
<dbReference type="Proteomes" id="UP000293623">
    <property type="component" value="Unassembled WGS sequence"/>
</dbReference>
<feature type="chain" id="PRO_5020884672" description="Matrixin family metalloprotease" evidence="1">
    <location>
        <begin position="26"/>
        <end position="214"/>
    </location>
</feature>